<sequence>MSRRKLFGCLVNNIIHINMLARPCARLVD</sequence>
<reference evidence="1" key="1">
    <citation type="submission" date="2020-08" db="EMBL/GenBank/DDBJ databases">
        <title>Multicomponent nature underlies the extraordinary mechanical properties of spider dragline silk.</title>
        <authorList>
            <person name="Kono N."/>
            <person name="Nakamura H."/>
            <person name="Mori M."/>
            <person name="Yoshida Y."/>
            <person name="Ohtoshi R."/>
            <person name="Malay A.D."/>
            <person name="Moran D.A.P."/>
            <person name="Tomita M."/>
            <person name="Numata K."/>
            <person name="Arakawa K."/>
        </authorList>
    </citation>
    <scope>NUCLEOTIDE SEQUENCE</scope>
</reference>
<accession>A0A8X6NUI5</accession>
<dbReference type="AlphaFoldDB" id="A0A8X6NUI5"/>
<organism evidence="1 2">
    <name type="scientific">Nephila pilipes</name>
    <name type="common">Giant wood spider</name>
    <name type="synonym">Nephila maculata</name>
    <dbReference type="NCBI Taxonomy" id="299642"/>
    <lineage>
        <taxon>Eukaryota</taxon>
        <taxon>Metazoa</taxon>
        <taxon>Ecdysozoa</taxon>
        <taxon>Arthropoda</taxon>
        <taxon>Chelicerata</taxon>
        <taxon>Arachnida</taxon>
        <taxon>Araneae</taxon>
        <taxon>Araneomorphae</taxon>
        <taxon>Entelegynae</taxon>
        <taxon>Araneoidea</taxon>
        <taxon>Nephilidae</taxon>
        <taxon>Nephila</taxon>
    </lineage>
</organism>
<keyword evidence="2" id="KW-1185">Reference proteome</keyword>
<feature type="non-terminal residue" evidence="1">
    <location>
        <position position="29"/>
    </location>
</feature>
<name>A0A8X6NUI5_NEPPI</name>
<comment type="caution">
    <text evidence="1">The sequence shown here is derived from an EMBL/GenBank/DDBJ whole genome shotgun (WGS) entry which is preliminary data.</text>
</comment>
<evidence type="ECO:0000313" key="1">
    <source>
        <dbReference type="EMBL" id="GFT35773.1"/>
    </source>
</evidence>
<evidence type="ECO:0000313" key="2">
    <source>
        <dbReference type="Proteomes" id="UP000887013"/>
    </source>
</evidence>
<proteinExistence type="predicted"/>
<gene>
    <name evidence="1" type="ORF">NPIL_629251</name>
</gene>
<dbReference type="EMBL" id="BMAW01062420">
    <property type="protein sequence ID" value="GFT35773.1"/>
    <property type="molecule type" value="Genomic_DNA"/>
</dbReference>
<dbReference type="Proteomes" id="UP000887013">
    <property type="component" value="Unassembled WGS sequence"/>
</dbReference>
<protein>
    <submittedName>
        <fullName evidence="1">Uncharacterized protein</fullName>
    </submittedName>
</protein>